<dbReference type="InterPro" id="IPR058919">
    <property type="entry name" value="Pep3/Vps18_RING_C"/>
</dbReference>
<dbReference type="InParanoid" id="A0A3N4L4A3"/>
<evidence type="ECO:0000256" key="5">
    <source>
        <dbReference type="ARBA" id="ARBA00023136"/>
    </source>
</evidence>
<dbReference type="AlphaFoldDB" id="A0A3N4L4A3"/>
<accession>A0A3N4L4A3</accession>
<comment type="subcellular location">
    <subcellularLocation>
        <location evidence="6">Endomembrane system</location>
        <topology evidence="6">Peripheral membrane protein</topology>
        <orientation evidence="6">Cytoplasmic side</orientation>
    </subcellularLocation>
</comment>
<dbReference type="GO" id="GO:0006886">
    <property type="term" value="P:intracellular protein transport"/>
    <property type="evidence" value="ECO:0007669"/>
    <property type="project" value="UniProtKB-UniRule"/>
</dbReference>
<dbReference type="FunCoup" id="A0A3N4L4A3">
    <property type="interactions" value="862"/>
</dbReference>
<dbReference type="Pfam" id="PF05131">
    <property type="entry name" value="Pep3_Vps18"/>
    <property type="match status" value="1"/>
</dbReference>
<keyword evidence="3" id="KW-0863">Zinc-finger</keyword>
<dbReference type="EMBL" id="ML119113">
    <property type="protein sequence ID" value="RPB15461.1"/>
    <property type="molecule type" value="Genomic_DNA"/>
</dbReference>
<evidence type="ECO:0000256" key="2">
    <source>
        <dbReference type="ARBA" id="ARBA00022723"/>
    </source>
</evidence>
<keyword evidence="8" id="KW-0175">Coiled coil</keyword>
<feature type="coiled-coil region" evidence="8">
    <location>
        <begin position="751"/>
        <end position="778"/>
    </location>
</feature>
<reference evidence="11 12" key="1">
    <citation type="journal article" date="2018" name="Nat. Ecol. Evol.">
        <title>Pezizomycetes genomes reveal the molecular basis of ectomycorrhizal truffle lifestyle.</title>
        <authorList>
            <person name="Murat C."/>
            <person name="Payen T."/>
            <person name="Noel B."/>
            <person name="Kuo A."/>
            <person name="Morin E."/>
            <person name="Chen J."/>
            <person name="Kohler A."/>
            <person name="Krizsan K."/>
            <person name="Balestrini R."/>
            <person name="Da Silva C."/>
            <person name="Montanini B."/>
            <person name="Hainaut M."/>
            <person name="Levati E."/>
            <person name="Barry K.W."/>
            <person name="Belfiori B."/>
            <person name="Cichocki N."/>
            <person name="Clum A."/>
            <person name="Dockter R.B."/>
            <person name="Fauchery L."/>
            <person name="Guy J."/>
            <person name="Iotti M."/>
            <person name="Le Tacon F."/>
            <person name="Lindquist E.A."/>
            <person name="Lipzen A."/>
            <person name="Malagnac F."/>
            <person name="Mello A."/>
            <person name="Molinier V."/>
            <person name="Miyauchi S."/>
            <person name="Poulain J."/>
            <person name="Riccioni C."/>
            <person name="Rubini A."/>
            <person name="Sitrit Y."/>
            <person name="Splivallo R."/>
            <person name="Traeger S."/>
            <person name="Wang M."/>
            <person name="Zifcakova L."/>
            <person name="Wipf D."/>
            <person name="Zambonelli A."/>
            <person name="Paolocci F."/>
            <person name="Nowrousian M."/>
            <person name="Ottonello S."/>
            <person name="Baldrian P."/>
            <person name="Spatafora J.W."/>
            <person name="Henrissat B."/>
            <person name="Nagy L.G."/>
            <person name="Aury J.M."/>
            <person name="Wincker P."/>
            <person name="Grigoriev I.V."/>
            <person name="Bonfante P."/>
            <person name="Martin F.M."/>
        </authorList>
    </citation>
    <scope>NUCLEOTIDE SEQUENCE [LARGE SCALE GENOMIC DNA]</scope>
    <source>
        <strain evidence="11 12">CCBAS932</strain>
    </source>
</reference>
<dbReference type="GO" id="GO:0030897">
    <property type="term" value="C:HOPS complex"/>
    <property type="evidence" value="ECO:0007669"/>
    <property type="project" value="TreeGrafter"/>
</dbReference>
<organism evidence="11 12">
    <name type="scientific">Morchella conica CCBAS932</name>
    <dbReference type="NCBI Taxonomy" id="1392247"/>
    <lineage>
        <taxon>Eukaryota</taxon>
        <taxon>Fungi</taxon>
        <taxon>Dikarya</taxon>
        <taxon>Ascomycota</taxon>
        <taxon>Pezizomycotina</taxon>
        <taxon>Pezizomycetes</taxon>
        <taxon>Pezizales</taxon>
        <taxon>Morchellaceae</taxon>
        <taxon>Morchella</taxon>
    </lineage>
</organism>
<evidence type="ECO:0000313" key="12">
    <source>
        <dbReference type="Proteomes" id="UP000277580"/>
    </source>
</evidence>
<dbReference type="STRING" id="1392247.A0A3N4L4A3"/>
<dbReference type="PANTHER" id="PTHR23323">
    <property type="entry name" value="VACUOLAR PROTEIN SORTING-ASSOCIATED PROTEIN"/>
    <property type="match status" value="1"/>
</dbReference>
<protein>
    <submittedName>
        <fullName evidence="11">Uncharacterized protein</fullName>
    </submittedName>
</protein>
<evidence type="ECO:0000313" key="11">
    <source>
        <dbReference type="EMBL" id="RPB15461.1"/>
    </source>
</evidence>
<dbReference type="GO" id="GO:0008270">
    <property type="term" value="F:zinc ion binding"/>
    <property type="evidence" value="ECO:0007669"/>
    <property type="project" value="UniProtKB-KW"/>
</dbReference>
<dbReference type="InterPro" id="IPR007810">
    <property type="entry name" value="Pep3/Vps18_beta-prop"/>
</dbReference>
<dbReference type="PANTHER" id="PTHR23323:SF26">
    <property type="entry name" value="VACUOLAR PROTEIN SORTING-ASSOCIATED PROTEIN 18 HOMOLOG"/>
    <property type="match status" value="1"/>
</dbReference>
<keyword evidence="2" id="KW-0479">Metal-binding</keyword>
<feature type="repeat" description="CHCR" evidence="7">
    <location>
        <begin position="550"/>
        <end position="714"/>
    </location>
</feature>
<evidence type="ECO:0000256" key="1">
    <source>
        <dbReference type="ARBA" id="ARBA00010454"/>
    </source>
</evidence>
<evidence type="ECO:0000256" key="4">
    <source>
        <dbReference type="ARBA" id="ARBA00022833"/>
    </source>
</evidence>
<dbReference type="GO" id="GO:0007033">
    <property type="term" value="P:vacuole organization"/>
    <property type="evidence" value="ECO:0007669"/>
    <property type="project" value="TreeGrafter"/>
</dbReference>
<dbReference type="GO" id="GO:0048284">
    <property type="term" value="P:organelle fusion"/>
    <property type="evidence" value="ECO:0007669"/>
    <property type="project" value="TreeGrafter"/>
</dbReference>
<gene>
    <name evidence="11" type="ORF">P167DRAFT_557371</name>
</gene>
<dbReference type="GO" id="GO:0006904">
    <property type="term" value="P:vesicle docking involved in exocytosis"/>
    <property type="evidence" value="ECO:0007669"/>
    <property type="project" value="TreeGrafter"/>
</dbReference>
<keyword evidence="12" id="KW-1185">Reference proteome</keyword>
<dbReference type="Proteomes" id="UP000277580">
    <property type="component" value="Unassembled WGS sequence"/>
</dbReference>
<evidence type="ECO:0000256" key="8">
    <source>
        <dbReference type="SAM" id="Coils"/>
    </source>
</evidence>
<keyword evidence="5" id="KW-0472">Membrane</keyword>
<sequence>MRSRKNTDIDLPRKVSEVGTIRKIFLDPTASHLLITTTHGENFYLHSRSSKARHLGRLKSLHIECVAWSPSLPTTSTREILLGTQDGSVYETFIDGLDDGGGAAFMRKDEKYLKQVYKMGDNSGVTGLWVDALPGKPDLRRVLVATAGAVMHWVGRVQRHSDVGSIFAKFFEAEGPMIQDFHDTSTPFSALCTSPDSADPHDPDRSFAWLCSPGIYHGRLLTTPPNPDLGAHVLSTSKLFPSTALSSHPNSIALTHHHVLAFSGTTLYAINRLDDSIVFSQSIVDPGTRILGICADVKKCTYWVFTASEIYEVVVVDEERDLWRILLKERAFERAMRYAKTPAQRDAVAVGQGEYLVRCGRYEEAAAVWGGCSKSFEEVALTFLERGEQDALRRYLLVKLGSLKKSAVMQRIMTASWLVEVFMAKLNTLEDTLSTLATHATSSITTSTDITAQLSAVRAEYQSFITAHKDSLDRKTTYEIISSHGRKDELLYYANTISDYSYVLAYWIQREQWHEALAVLKKQTDPEMFYKYASVLLSNAPTETVDILMRQSNLSPRNLIPALLNYNKYTRSPLNANQAVRYLLFVIHQLGSTDAAVHNTLLSIYASHPSRDETHLLSYLETHTAGASGAAAHSHYDADFALRLCIRHNHVLSCVHLYSSMGLYLQAVELALKHGNLTLAAIVADRPSTDPALRKQLWLAVARAVIASSSSIKSAIDFLRRCELLRIEDLIPFFPDFVVIDDFKDEICAALEDHSHAIDTLKREMEESARTAANIRRDVEMLDRRYAIVEPGERCWGRRVRDAQERMEKGMVGGRIREKAVEEFDSLVASECVLCSEFAIKRIDEPFVTPQDDLSEWAV</sequence>
<keyword evidence="4" id="KW-0862">Zinc</keyword>
<evidence type="ECO:0000256" key="7">
    <source>
        <dbReference type="PROSITE-ProRule" id="PRU01006"/>
    </source>
</evidence>
<dbReference type="PROSITE" id="PS50236">
    <property type="entry name" value="CHCR"/>
    <property type="match status" value="1"/>
</dbReference>
<feature type="domain" description="Pep3/Vps18 RING C-terminal" evidence="10">
    <location>
        <begin position="796"/>
        <end position="842"/>
    </location>
</feature>
<name>A0A3N4L4A3_9PEZI</name>
<dbReference type="GO" id="GO:0005768">
    <property type="term" value="C:endosome"/>
    <property type="evidence" value="ECO:0007669"/>
    <property type="project" value="TreeGrafter"/>
</dbReference>
<dbReference type="GO" id="GO:0007032">
    <property type="term" value="P:endosome organization"/>
    <property type="evidence" value="ECO:0007669"/>
    <property type="project" value="TreeGrafter"/>
</dbReference>
<evidence type="ECO:0000259" key="10">
    <source>
        <dbReference type="Pfam" id="PF26148"/>
    </source>
</evidence>
<evidence type="ECO:0000256" key="3">
    <source>
        <dbReference type="ARBA" id="ARBA00022771"/>
    </source>
</evidence>
<evidence type="ECO:0000259" key="9">
    <source>
        <dbReference type="Pfam" id="PF05131"/>
    </source>
</evidence>
<proteinExistence type="inferred from homology"/>
<dbReference type="InterPro" id="IPR000547">
    <property type="entry name" value="Clathrin_H-chain/VPS_repeat"/>
</dbReference>
<dbReference type="OrthoDB" id="1845386at2759"/>
<dbReference type="GO" id="GO:0030674">
    <property type="term" value="F:protein-macromolecule adaptor activity"/>
    <property type="evidence" value="ECO:0007669"/>
    <property type="project" value="TreeGrafter"/>
</dbReference>
<evidence type="ECO:0000256" key="6">
    <source>
        <dbReference type="ARBA" id="ARBA00029433"/>
    </source>
</evidence>
<feature type="domain" description="Pep3/Vps18 beta-propeller" evidence="9">
    <location>
        <begin position="4"/>
        <end position="315"/>
    </location>
</feature>
<comment type="similarity">
    <text evidence="1">Belongs to the VPS18 family.</text>
</comment>
<dbReference type="Pfam" id="PF26148">
    <property type="entry name" value="VPS18_RING_C"/>
    <property type="match status" value="1"/>
</dbReference>